<dbReference type="PANTHER" id="PTHR11337:SF12">
    <property type="entry name" value="SIALOMUCIN CORE PROTEIN 24"/>
    <property type="match status" value="1"/>
</dbReference>
<feature type="transmembrane region" description="Helical" evidence="9">
    <location>
        <begin position="152"/>
        <end position="173"/>
    </location>
</feature>
<dbReference type="GeneID" id="107109033"/>
<evidence type="ECO:0000256" key="6">
    <source>
        <dbReference type="ARBA" id="ARBA00023136"/>
    </source>
</evidence>
<evidence type="ECO:0000256" key="8">
    <source>
        <dbReference type="SAM" id="MobiDB-lite"/>
    </source>
</evidence>
<comment type="subcellular location">
    <subcellularLocation>
        <location evidence="1">Membrane</location>
        <topology evidence="1">Single-pass type I membrane protein</topology>
    </subcellularLocation>
</comment>
<evidence type="ECO:0000256" key="9">
    <source>
        <dbReference type="SAM" id="Phobius"/>
    </source>
</evidence>
<reference evidence="12" key="1">
    <citation type="submission" date="2025-08" db="UniProtKB">
        <authorList>
            <consortium name="RefSeq"/>
        </authorList>
    </citation>
    <scope>IDENTIFICATION</scope>
</reference>
<evidence type="ECO:0000313" key="11">
    <source>
        <dbReference type="Proteomes" id="UP000694871"/>
    </source>
</evidence>
<evidence type="ECO:0000313" key="12">
    <source>
        <dbReference type="RefSeq" id="XP_015265095.1"/>
    </source>
</evidence>
<keyword evidence="3 9" id="KW-0812">Transmembrane</keyword>
<keyword evidence="11" id="KW-1185">Reference proteome</keyword>
<evidence type="ECO:0000256" key="7">
    <source>
        <dbReference type="ARBA" id="ARBA00023180"/>
    </source>
</evidence>
<dbReference type="PANTHER" id="PTHR11337">
    <property type="entry name" value="MUCIN/PORIMIN"/>
    <property type="match status" value="1"/>
</dbReference>
<keyword evidence="5 9" id="KW-1133">Transmembrane helix</keyword>
<dbReference type="Proteomes" id="UP000694871">
    <property type="component" value="Unplaced"/>
</dbReference>
<evidence type="ECO:0000256" key="1">
    <source>
        <dbReference type="ARBA" id="ARBA00004479"/>
    </source>
</evidence>
<proteinExistence type="inferred from homology"/>
<organism evidence="11 12">
    <name type="scientific">Gekko japonicus</name>
    <name type="common">Schlegel's Japanese gecko</name>
    <dbReference type="NCBI Taxonomy" id="146911"/>
    <lineage>
        <taxon>Eukaryota</taxon>
        <taxon>Metazoa</taxon>
        <taxon>Chordata</taxon>
        <taxon>Craniata</taxon>
        <taxon>Vertebrata</taxon>
        <taxon>Euteleostomi</taxon>
        <taxon>Lepidosauria</taxon>
        <taxon>Squamata</taxon>
        <taxon>Bifurcata</taxon>
        <taxon>Gekkota</taxon>
        <taxon>Gekkonidae</taxon>
        <taxon>Gekkoninae</taxon>
        <taxon>Gekko</taxon>
    </lineage>
</organism>
<name>A0ABM1JUF8_GEKJA</name>
<protein>
    <submittedName>
        <fullName evidence="12">Sialomucin core protein 24</fullName>
    </submittedName>
</protein>
<dbReference type="InterPro" id="IPR007947">
    <property type="entry name" value="CD164_MGC24"/>
</dbReference>
<keyword evidence="4 10" id="KW-0732">Signal</keyword>
<evidence type="ECO:0000256" key="4">
    <source>
        <dbReference type="ARBA" id="ARBA00022729"/>
    </source>
</evidence>
<accession>A0ABM1JUF8</accession>
<sequence>MDSRRPSPPLGLAMLLVVVVSGLTYLSGVAAEGEEANCTSYINCSSCLDSTGKLNSSCQWLECKEVTQSRCINQTKEHEHCIVYTGHEQCLLTPTNGTTSAPPRNITSTPAPGNTTYATSPKVTTTSAPNTTVTTSAVPGTQPPRKSSTFDASSFIGGIVLVLGLQAVIFFLYKFCKSKDQNYHTL</sequence>
<gene>
    <name evidence="12" type="primary">CD164</name>
</gene>
<dbReference type="RefSeq" id="XP_015265095.1">
    <property type="nucleotide sequence ID" value="XM_015409609.1"/>
</dbReference>
<evidence type="ECO:0000256" key="5">
    <source>
        <dbReference type="ARBA" id="ARBA00022989"/>
    </source>
</evidence>
<comment type="similarity">
    <text evidence="2">Belongs to the CD164 family.</text>
</comment>
<feature type="signal peptide" evidence="10">
    <location>
        <begin position="1"/>
        <end position="31"/>
    </location>
</feature>
<evidence type="ECO:0000256" key="2">
    <source>
        <dbReference type="ARBA" id="ARBA00005341"/>
    </source>
</evidence>
<feature type="compositionally biased region" description="Low complexity" evidence="8">
    <location>
        <begin position="124"/>
        <end position="139"/>
    </location>
</feature>
<keyword evidence="7" id="KW-0325">Glycoprotein</keyword>
<dbReference type="Pfam" id="PF05283">
    <property type="entry name" value="MGC-24"/>
    <property type="match status" value="1"/>
</dbReference>
<evidence type="ECO:0000256" key="10">
    <source>
        <dbReference type="SAM" id="SignalP"/>
    </source>
</evidence>
<feature type="chain" id="PRO_5047082905" evidence="10">
    <location>
        <begin position="32"/>
        <end position="186"/>
    </location>
</feature>
<feature type="compositionally biased region" description="Polar residues" evidence="8">
    <location>
        <begin position="95"/>
        <end position="123"/>
    </location>
</feature>
<keyword evidence="6 9" id="KW-0472">Membrane</keyword>
<feature type="region of interest" description="Disordered" evidence="8">
    <location>
        <begin position="95"/>
        <end position="147"/>
    </location>
</feature>
<evidence type="ECO:0000256" key="3">
    <source>
        <dbReference type="ARBA" id="ARBA00022692"/>
    </source>
</evidence>